<evidence type="ECO:0000313" key="2">
    <source>
        <dbReference type="Proteomes" id="UP001341840"/>
    </source>
</evidence>
<evidence type="ECO:0000313" key="1">
    <source>
        <dbReference type="EMBL" id="MED6159649.1"/>
    </source>
</evidence>
<organism evidence="1 2">
    <name type="scientific">Stylosanthes scabra</name>
    <dbReference type="NCBI Taxonomy" id="79078"/>
    <lineage>
        <taxon>Eukaryota</taxon>
        <taxon>Viridiplantae</taxon>
        <taxon>Streptophyta</taxon>
        <taxon>Embryophyta</taxon>
        <taxon>Tracheophyta</taxon>
        <taxon>Spermatophyta</taxon>
        <taxon>Magnoliopsida</taxon>
        <taxon>eudicotyledons</taxon>
        <taxon>Gunneridae</taxon>
        <taxon>Pentapetalae</taxon>
        <taxon>rosids</taxon>
        <taxon>fabids</taxon>
        <taxon>Fabales</taxon>
        <taxon>Fabaceae</taxon>
        <taxon>Papilionoideae</taxon>
        <taxon>50 kb inversion clade</taxon>
        <taxon>dalbergioids sensu lato</taxon>
        <taxon>Dalbergieae</taxon>
        <taxon>Pterocarpus clade</taxon>
        <taxon>Stylosanthes</taxon>
    </lineage>
</organism>
<sequence>MVLVFVENQMKLHGFPNEQDRCSLWFPQFPFVSLADDVALAQATNDVELVNGLVGARLLCIGRSREIKHNRDELEKGKMAMVLNENFEKAKQLAKALEKLTMT</sequence>
<dbReference type="EMBL" id="JASCZI010121090">
    <property type="protein sequence ID" value="MED6159649.1"/>
    <property type="molecule type" value="Genomic_DNA"/>
</dbReference>
<comment type="caution">
    <text evidence="1">The sequence shown here is derived from an EMBL/GenBank/DDBJ whole genome shotgun (WGS) entry which is preliminary data.</text>
</comment>
<name>A0ABU6UF14_9FABA</name>
<keyword evidence="2" id="KW-1185">Reference proteome</keyword>
<dbReference type="Proteomes" id="UP001341840">
    <property type="component" value="Unassembled WGS sequence"/>
</dbReference>
<gene>
    <name evidence="1" type="ORF">PIB30_044139</name>
</gene>
<reference evidence="1 2" key="1">
    <citation type="journal article" date="2023" name="Plants (Basel)">
        <title>Bridging the Gap: Combining Genomics and Transcriptomics Approaches to Understand Stylosanthes scabra, an Orphan Legume from the Brazilian Caatinga.</title>
        <authorList>
            <person name="Ferreira-Neto J.R.C."/>
            <person name="da Silva M.D."/>
            <person name="Binneck E."/>
            <person name="de Melo N.F."/>
            <person name="da Silva R.H."/>
            <person name="de Melo A.L.T.M."/>
            <person name="Pandolfi V."/>
            <person name="Bustamante F.O."/>
            <person name="Brasileiro-Vidal A.C."/>
            <person name="Benko-Iseppon A.M."/>
        </authorList>
    </citation>
    <scope>NUCLEOTIDE SEQUENCE [LARGE SCALE GENOMIC DNA]</scope>
    <source>
        <tissue evidence="1">Leaves</tissue>
    </source>
</reference>
<proteinExistence type="predicted"/>
<protein>
    <submittedName>
        <fullName evidence="1">Uncharacterized protein</fullName>
    </submittedName>
</protein>
<accession>A0ABU6UF14</accession>